<reference evidence="2 3" key="1">
    <citation type="submission" date="2020-12" db="EMBL/GenBank/DDBJ databases">
        <title>Hymenobacter sp.</title>
        <authorList>
            <person name="Kim M.K."/>
        </authorList>
    </citation>
    <scope>NUCLEOTIDE SEQUENCE [LARGE SCALE GENOMIC DNA]</scope>
    <source>
        <strain evidence="2 3">BT442</strain>
    </source>
</reference>
<feature type="transmembrane region" description="Helical" evidence="1">
    <location>
        <begin position="89"/>
        <end position="107"/>
    </location>
</feature>
<protein>
    <submittedName>
        <fullName evidence="2">DUF3667 domain-containing protein</fullName>
    </submittedName>
</protein>
<comment type="caution">
    <text evidence="2">The sequence shown here is derived from an EMBL/GenBank/DDBJ whole genome shotgun (WGS) entry which is preliminary data.</text>
</comment>
<accession>A0ABS0QDX2</accession>
<organism evidence="2 3">
    <name type="scientific">Hymenobacter negativus</name>
    <dbReference type="NCBI Taxonomy" id="2795026"/>
    <lineage>
        <taxon>Bacteria</taxon>
        <taxon>Pseudomonadati</taxon>
        <taxon>Bacteroidota</taxon>
        <taxon>Cytophagia</taxon>
        <taxon>Cytophagales</taxon>
        <taxon>Hymenobacteraceae</taxon>
        <taxon>Hymenobacter</taxon>
    </lineage>
</organism>
<dbReference type="RefSeq" id="WP_198076987.1">
    <property type="nucleotide sequence ID" value="NZ_JAEDAE010000016.1"/>
</dbReference>
<dbReference type="InterPro" id="IPR022134">
    <property type="entry name" value="DUF3667"/>
</dbReference>
<feature type="transmembrane region" description="Helical" evidence="1">
    <location>
        <begin position="204"/>
        <end position="222"/>
    </location>
</feature>
<dbReference type="EMBL" id="JAEDAE010000016">
    <property type="protein sequence ID" value="MBH8560538.1"/>
    <property type="molecule type" value="Genomic_DNA"/>
</dbReference>
<keyword evidence="1" id="KW-0812">Transmembrane</keyword>
<keyword evidence="1" id="KW-0472">Membrane</keyword>
<dbReference type="Proteomes" id="UP000625631">
    <property type="component" value="Unassembled WGS sequence"/>
</dbReference>
<name>A0ABS0QDX2_9BACT</name>
<keyword evidence="3" id="KW-1185">Reference proteome</keyword>
<dbReference type="Pfam" id="PF12412">
    <property type="entry name" value="DUF3667"/>
    <property type="match status" value="1"/>
</dbReference>
<feature type="transmembrane region" description="Helical" evidence="1">
    <location>
        <begin position="139"/>
        <end position="161"/>
    </location>
</feature>
<proteinExistence type="predicted"/>
<feature type="transmembrane region" description="Helical" evidence="1">
    <location>
        <begin position="234"/>
        <end position="257"/>
    </location>
</feature>
<feature type="transmembrane region" description="Helical" evidence="1">
    <location>
        <begin position="168"/>
        <end position="192"/>
    </location>
</feature>
<evidence type="ECO:0000256" key="1">
    <source>
        <dbReference type="SAM" id="Phobius"/>
    </source>
</evidence>
<evidence type="ECO:0000313" key="3">
    <source>
        <dbReference type="Proteomes" id="UP000625631"/>
    </source>
</evidence>
<gene>
    <name evidence="2" type="ORF">I7X13_20950</name>
</gene>
<sequence>MSDASSAHAAACLNCGHVLPPPGCFCPQCGQAPAHRLSTAHVLHEVLHVFTHADKGIFAFIPQVLFRPGQLVADYLAGRRKRHFNPFQFLLLLVGFVTLLGVKLHYYEGVGASVAAAMQRLKPLTPAQLLRVEQYFHTIGAFFNVYWLALLPVQALLTWAAYRRRAGLNYAVAVLVQVVVGCAFQLLLLLALPTVRLLGVHQPGLSTALLQGFLTALYLLLIGRRGLGLPVSEALGRALLVGLLAGLLNFGANYAAFNLYVFHG</sequence>
<evidence type="ECO:0000313" key="2">
    <source>
        <dbReference type="EMBL" id="MBH8560538.1"/>
    </source>
</evidence>
<keyword evidence="1" id="KW-1133">Transmembrane helix</keyword>